<dbReference type="Pfam" id="PF14094">
    <property type="entry name" value="DUF4272"/>
    <property type="match status" value="1"/>
</dbReference>
<reference evidence="1 2" key="1">
    <citation type="submission" date="2021-05" db="EMBL/GenBank/DDBJ databases">
        <title>A Polyphasic approach of four new species of the genus Ohtaekwangia: Ohtaekwangia histidinii sp. nov., Ohtaekwangia cretensis sp. nov., Ohtaekwangia indiensis sp. nov., Ohtaekwangia reichenbachii sp. nov. from diverse environment.</title>
        <authorList>
            <person name="Octaviana S."/>
        </authorList>
    </citation>
    <scope>NUCLEOTIDE SEQUENCE [LARGE SCALE GENOMIC DNA]</scope>
    <source>
        <strain evidence="1 2">PWU4</strain>
    </source>
</reference>
<gene>
    <name evidence="1" type="ORF">KK083_25555</name>
</gene>
<keyword evidence="2" id="KW-1185">Reference proteome</keyword>
<sequence length="180" mass="21286">MTALERKQKTEALLKESGIPYIDHLPTVEEEFEVRLRTPEEIAKRILILTYLNYAAEEDSKQDIIDFLKTERLWDSVSGEEKLLFEKDRLTDQDKINISWRSESIWALLWTINKVDQLDLPTDEVNIADIVDRLPEFMNSSVDFIKSSTIRSVSEILDQSDLIYRLHWRQDNLNWIMQTI</sequence>
<accession>A0AAP2DRQ9</accession>
<dbReference type="InterPro" id="IPR025368">
    <property type="entry name" value="DUF4272"/>
</dbReference>
<evidence type="ECO:0000313" key="2">
    <source>
        <dbReference type="Proteomes" id="UP001319200"/>
    </source>
</evidence>
<dbReference type="AlphaFoldDB" id="A0AAP2DRQ9"/>
<protein>
    <submittedName>
        <fullName evidence="1">DUF4272 domain-containing protein</fullName>
    </submittedName>
</protein>
<dbReference type="Proteomes" id="UP001319200">
    <property type="component" value="Unassembled WGS sequence"/>
</dbReference>
<organism evidence="1 2">
    <name type="scientific">Chryseosolibacter histidini</name>
    <dbReference type="NCBI Taxonomy" id="2782349"/>
    <lineage>
        <taxon>Bacteria</taxon>
        <taxon>Pseudomonadati</taxon>
        <taxon>Bacteroidota</taxon>
        <taxon>Cytophagia</taxon>
        <taxon>Cytophagales</taxon>
        <taxon>Chryseotaleaceae</taxon>
        <taxon>Chryseosolibacter</taxon>
    </lineage>
</organism>
<comment type="caution">
    <text evidence="1">The sequence shown here is derived from an EMBL/GenBank/DDBJ whole genome shotgun (WGS) entry which is preliminary data.</text>
</comment>
<evidence type="ECO:0000313" key="1">
    <source>
        <dbReference type="EMBL" id="MBT1700279.1"/>
    </source>
</evidence>
<dbReference type="EMBL" id="JAHESF010000038">
    <property type="protein sequence ID" value="MBT1700279.1"/>
    <property type="molecule type" value="Genomic_DNA"/>
</dbReference>
<proteinExistence type="predicted"/>
<name>A0AAP2DRQ9_9BACT</name>